<reference evidence="3 4" key="1">
    <citation type="journal article" date="2016" name="Mol. Biol. Evol.">
        <title>Comparative Genomics of Early-Diverging Mushroom-Forming Fungi Provides Insights into the Origins of Lignocellulose Decay Capabilities.</title>
        <authorList>
            <person name="Nagy L.G."/>
            <person name="Riley R."/>
            <person name="Tritt A."/>
            <person name="Adam C."/>
            <person name="Daum C."/>
            <person name="Floudas D."/>
            <person name="Sun H."/>
            <person name="Yadav J.S."/>
            <person name="Pangilinan J."/>
            <person name="Larsson K.H."/>
            <person name="Matsuura K."/>
            <person name="Barry K."/>
            <person name="Labutti K."/>
            <person name="Kuo R."/>
            <person name="Ohm R.A."/>
            <person name="Bhattacharya S.S."/>
            <person name="Shirouzu T."/>
            <person name="Yoshinaga Y."/>
            <person name="Martin F.M."/>
            <person name="Grigoriev I.V."/>
            <person name="Hibbett D.S."/>
        </authorList>
    </citation>
    <scope>NUCLEOTIDE SEQUENCE [LARGE SCALE GENOMIC DNA]</scope>
    <source>
        <strain evidence="3 4">HHB9708</strain>
    </source>
</reference>
<comment type="similarity">
    <text evidence="1">Belongs to the iron/ascorbate-dependent oxidoreductase family.</text>
</comment>
<dbReference type="PANTHER" id="PTHR33099:SF7">
    <property type="entry name" value="MYND-TYPE DOMAIN-CONTAINING PROTEIN"/>
    <property type="match status" value="1"/>
</dbReference>
<organism evidence="3 4">
    <name type="scientific">Sistotremastrum niveocremeum HHB9708</name>
    <dbReference type="NCBI Taxonomy" id="1314777"/>
    <lineage>
        <taxon>Eukaryota</taxon>
        <taxon>Fungi</taxon>
        <taxon>Dikarya</taxon>
        <taxon>Basidiomycota</taxon>
        <taxon>Agaricomycotina</taxon>
        <taxon>Agaricomycetes</taxon>
        <taxon>Sistotremastrales</taxon>
        <taxon>Sistotremastraceae</taxon>
        <taxon>Sertulicium</taxon>
        <taxon>Sertulicium niveocremeum</taxon>
    </lineage>
</organism>
<dbReference type="PANTHER" id="PTHR33099">
    <property type="entry name" value="FE2OG DIOXYGENASE DOMAIN-CONTAINING PROTEIN"/>
    <property type="match status" value="1"/>
</dbReference>
<dbReference type="STRING" id="1314777.A0A164N969"/>
<accession>A0A164N969</accession>
<dbReference type="Gene3D" id="2.60.120.620">
    <property type="entry name" value="q2cbj1_9rhob like domain"/>
    <property type="match status" value="1"/>
</dbReference>
<dbReference type="AlphaFoldDB" id="A0A164N969"/>
<protein>
    <recommendedName>
        <fullName evidence="2">Fe2OG dioxygenase domain-containing protein</fullName>
    </recommendedName>
</protein>
<gene>
    <name evidence="3" type="ORF">SISNIDRAFT_419545</name>
</gene>
<dbReference type="EMBL" id="KV419449">
    <property type="protein sequence ID" value="KZS87473.1"/>
    <property type="molecule type" value="Genomic_DNA"/>
</dbReference>
<keyword evidence="1" id="KW-0408">Iron</keyword>
<feature type="domain" description="Fe2OG dioxygenase" evidence="2">
    <location>
        <begin position="107"/>
        <end position="202"/>
    </location>
</feature>
<dbReference type="InterPro" id="IPR005123">
    <property type="entry name" value="Oxoglu/Fe-dep_dioxygenase_dom"/>
</dbReference>
<dbReference type="InterPro" id="IPR044862">
    <property type="entry name" value="Pro_4_hyd_alph_FE2OG_OXY"/>
</dbReference>
<proteinExistence type="inferred from homology"/>
<evidence type="ECO:0000259" key="2">
    <source>
        <dbReference type="PROSITE" id="PS51471"/>
    </source>
</evidence>
<keyword evidence="1" id="KW-0560">Oxidoreductase</keyword>
<evidence type="ECO:0000256" key="1">
    <source>
        <dbReference type="RuleBase" id="RU003682"/>
    </source>
</evidence>
<name>A0A164N969_9AGAM</name>
<dbReference type="Proteomes" id="UP000076722">
    <property type="component" value="Unassembled WGS sequence"/>
</dbReference>
<dbReference type="GO" id="GO:0016491">
    <property type="term" value="F:oxidoreductase activity"/>
    <property type="evidence" value="ECO:0007669"/>
    <property type="project" value="UniProtKB-KW"/>
</dbReference>
<evidence type="ECO:0000313" key="3">
    <source>
        <dbReference type="EMBL" id="KZS87473.1"/>
    </source>
</evidence>
<keyword evidence="4" id="KW-1185">Reference proteome</keyword>
<keyword evidence="1" id="KW-0479">Metal-binding</keyword>
<evidence type="ECO:0000313" key="4">
    <source>
        <dbReference type="Proteomes" id="UP000076722"/>
    </source>
</evidence>
<dbReference type="Pfam" id="PF13640">
    <property type="entry name" value="2OG-FeII_Oxy_3"/>
    <property type="match status" value="1"/>
</dbReference>
<sequence>MKATEVLESKFGVSKTYEDAPDPDLRVAGFGNVALPLTEEKARELVQVCHQAPYGKKEQTLVDTSVRDTWEIDADRVLFKNPLWQKWLKSVVVNTVAKQLGVASISGWELYKMLLYQEGSHFLPHQDTEKSPGMVATIIVVLPSAFEGGEVHLSHNGTKKILDVATSSSTATSVLAWYSDVRHEVKPITSGYRLALSYNLMIPIGVPQPDVAGNSKMMAAVRHVLLSWKQSFGPQIPNKLACVLDHEYSLNGLQSGAFKGDDIRTVEVLWKLAQECGFKLHFAKAEYIAVRNAIHTPNGDCDAGEDISTEINLHNVLDADAKPVKLVGSASYFDGDDFFPRDLDDDDPDDEQYEEYTGNVSDLCSTF</sequence>
<dbReference type="OrthoDB" id="124582at2759"/>
<dbReference type="GO" id="GO:0046872">
    <property type="term" value="F:metal ion binding"/>
    <property type="evidence" value="ECO:0007669"/>
    <property type="project" value="UniProtKB-KW"/>
</dbReference>
<dbReference type="PROSITE" id="PS51471">
    <property type="entry name" value="FE2OG_OXY"/>
    <property type="match status" value="1"/>
</dbReference>